<proteinExistence type="predicted"/>
<comment type="caution">
    <text evidence="1">The sequence shown here is derived from an EMBL/GenBank/DDBJ whole genome shotgun (WGS) entry which is preliminary data.</text>
</comment>
<accession>A0A645J3P9</accession>
<reference evidence="1" key="1">
    <citation type="submission" date="2019-08" db="EMBL/GenBank/DDBJ databases">
        <authorList>
            <person name="Kucharzyk K."/>
            <person name="Murdoch R.W."/>
            <person name="Higgins S."/>
            <person name="Loffler F."/>
        </authorList>
    </citation>
    <scope>NUCLEOTIDE SEQUENCE</scope>
</reference>
<gene>
    <name evidence="1" type="ORF">SDC9_205981</name>
</gene>
<evidence type="ECO:0000313" key="1">
    <source>
        <dbReference type="EMBL" id="MPN58278.1"/>
    </source>
</evidence>
<protein>
    <submittedName>
        <fullName evidence="1">Uncharacterized protein</fullName>
    </submittedName>
</protein>
<sequence length="85" mass="9217">MTAFFPGDLLVVIGVDGLRAVQNHAATAPALRAAGHRDEHIVTSRLEAVVQRLGVAGQAIIVADKNVERRRRRCQNRSQSGDCET</sequence>
<organism evidence="1">
    <name type="scientific">bioreactor metagenome</name>
    <dbReference type="NCBI Taxonomy" id="1076179"/>
    <lineage>
        <taxon>unclassified sequences</taxon>
        <taxon>metagenomes</taxon>
        <taxon>ecological metagenomes</taxon>
    </lineage>
</organism>
<name>A0A645J3P9_9ZZZZ</name>
<dbReference type="AlphaFoldDB" id="A0A645J3P9"/>
<dbReference type="EMBL" id="VSSQ01130777">
    <property type="protein sequence ID" value="MPN58278.1"/>
    <property type="molecule type" value="Genomic_DNA"/>
</dbReference>